<evidence type="ECO:0000256" key="1">
    <source>
        <dbReference type="PROSITE-ProRule" id="PRU00042"/>
    </source>
</evidence>
<evidence type="ECO:0000313" key="4">
    <source>
        <dbReference type="EMBL" id="VIO59376.1"/>
    </source>
</evidence>
<accession>A0A4E9E1N7</accession>
<proteinExistence type="predicted"/>
<dbReference type="GO" id="GO:0008270">
    <property type="term" value="F:zinc ion binding"/>
    <property type="evidence" value="ECO:0007669"/>
    <property type="project" value="UniProtKB-KW"/>
</dbReference>
<feature type="domain" description="C2H2-type" evidence="3">
    <location>
        <begin position="133"/>
        <end position="163"/>
    </location>
</feature>
<feature type="region of interest" description="Disordered" evidence="2">
    <location>
        <begin position="1"/>
        <end position="21"/>
    </location>
</feature>
<sequence length="207" mass="23494">METNGRQTSLPLLQDSDRIDPHKQNTLNDALDHLRSAHAEKEDPMDCPISGYCITICRANGNLKNHVEHNRRLSTTRLIIAIHIQNKTATTATTTHKTSNIISFELKKDCDVQCSTCSSPSRYIKRKHKNEFLLCPKDSCVEGFKTLAAMKKHVETGHSNQFPCADEKCTKLFETQQKVDDKNLDCRFCGQNFSGTHLETPRRVTYS</sequence>
<evidence type="ECO:0000259" key="3">
    <source>
        <dbReference type="PROSITE" id="PS50157"/>
    </source>
</evidence>
<reference evidence="4" key="1">
    <citation type="submission" date="2019-04" db="EMBL/GenBank/DDBJ databases">
        <authorList>
            <person name="Melise S."/>
            <person name="Noan J."/>
            <person name="Okalmin O."/>
        </authorList>
    </citation>
    <scope>NUCLEOTIDE SEQUENCE</scope>
    <source>
        <strain evidence="4">FN9</strain>
    </source>
</reference>
<feature type="compositionally biased region" description="Polar residues" evidence="2">
    <location>
        <begin position="1"/>
        <end position="11"/>
    </location>
</feature>
<protein>
    <recommendedName>
        <fullName evidence="3">C2H2-type domain-containing protein</fullName>
    </recommendedName>
</protein>
<dbReference type="PROSITE" id="PS00028">
    <property type="entry name" value="ZINC_FINGER_C2H2_1"/>
    <property type="match status" value="1"/>
</dbReference>
<organism evidence="4">
    <name type="scientific">Gibberella zeae</name>
    <name type="common">Wheat head blight fungus</name>
    <name type="synonym">Fusarium graminearum</name>
    <dbReference type="NCBI Taxonomy" id="5518"/>
    <lineage>
        <taxon>Eukaryota</taxon>
        <taxon>Fungi</taxon>
        <taxon>Dikarya</taxon>
        <taxon>Ascomycota</taxon>
        <taxon>Pezizomycotina</taxon>
        <taxon>Sordariomycetes</taxon>
        <taxon>Hypocreomycetidae</taxon>
        <taxon>Hypocreales</taxon>
        <taxon>Nectriaceae</taxon>
        <taxon>Fusarium</taxon>
    </lineage>
</organism>
<dbReference type="AlphaFoldDB" id="A0A4E9E1N7"/>
<dbReference type="PROSITE" id="PS50157">
    <property type="entry name" value="ZINC_FINGER_C2H2_2"/>
    <property type="match status" value="1"/>
</dbReference>
<dbReference type="InterPro" id="IPR013087">
    <property type="entry name" value="Znf_C2H2_type"/>
</dbReference>
<gene>
    <name evidence="4" type="ORF">FUG_LOCUS343215</name>
</gene>
<keyword evidence="1" id="KW-0479">Metal-binding</keyword>
<dbReference type="EMBL" id="CAAKMV010000139">
    <property type="protein sequence ID" value="VIO59376.1"/>
    <property type="molecule type" value="Genomic_DNA"/>
</dbReference>
<keyword evidence="1" id="KW-0863">Zinc-finger</keyword>
<evidence type="ECO:0000256" key="2">
    <source>
        <dbReference type="SAM" id="MobiDB-lite"/>
    </source>
</evidence>
<name>A0A4E9E1N7_GIBZA</name>
<keyword evidence="1" id="KW-0862">Zinc</keyword>